<dbReference type="InterPro" id="IPR026694">
    <property type="entry name" value="CUSTOS"/>
</dbReference>
<comment type="similarity">
    <text evidence="2">Belongs to the CUSTOS family.</text>
</comment>
<evidence type="ECO:0000313" key="9">
    <source>
        <dbReference type="Proteomes" id="UP001187315"/>
    </source>
</evidence>
<keyword evidence="9" id="KW-1185">Reference proteome</keyword>
<feature type="region of interest" description="Disordered" evidence="7">
    <location>
        <begin position="90"/>
        <end position="226"/>
    </location>
</feature>
<evidence type="ECO:0000256" key="6">
    <source>
        <dbReference type="ARBA" id="ARBA00023242"/>
    </source>
</evidence>
<evidence type="ECO:0000256" key="1">
    <source>
        <dbReference type="ARBA" id="ARBA00004259"/>
    </source>
</evidence>
<dbReference type="EMBL" id="JAVHJS010000012">
    <property type="protein sequence ID" value="KAK2840568.1"/>
    <property type="molecule type" value="Genomic_DNA"/>
</dbReference>
<dbReference type="Proteomes" id="UP001187315">
    <property type="component" value="Unassembled WGS sequence"/>
</dbReference>
<reference evidence="8" key="1">
    <citation type="submission" date="2023-08" db="EMBL/GenBank/DDBJ databases">
        <title>Pelteobagrus vachellii genome.</title>
        <authorList>
            <person name="Liu H."/>
        </authorList>
    </citation>
    <scope>NUCLEOTIDE SEQUENCE</scope>
    <source>
        <strain evidence="8">PRFRI_2022a</strain>
        <tissue evidence="8">Muscle</tissue>
    </source>
</reference>
<evidence type="ECO:0000256" key="5">
    <source>
        <dbReference type="ARBA" id="ARBA00022687"/>
    </source>
</evidence>
<sequence>MSERDGSSSEDENTDRIKEAVWSFGSETDITAGDGGKHTHSKRLKVSEHEHHGNQLKTTPEFRSHVAKKLGAMLDSVICEVFRENPDCKPALCEHTQDETDDGFRLFSTSLPGNWREESKQAPPPKRRPAPSSSDSDSEMESRLREAAVSVSDLLPSSSTERRQEDERTDVGARDEESAEPKKKKKKKKKKRKAEPEREENDSTALCDGGVSQEEGREKKKKKVKE</sequence>
<evidence type="ECO:0000256" key="3">
    <source>
        <dbReference type="ARBA" id="ARBA00013465"/>
    </source>
</evidence>
<dbReference type="GO" id="GO:0016055">
    <property type="term" value="P:Wnt signaling pathway"/>
    <property type="evidence" value="ECO:0007669"/>
    <property type="project" value="UniProtKB-KW"/>
</dbReference>
<dbReference type="PANTHER" id="PTHR14482">
    <property type="entry name" value="CHROMOSOME 12 ORF 43 HOMOLOG"/>
    <property type="match status" value="1"/>
</dbReference>
<evidence type="ECO:0000256" key="7">
    <source>
        <dbReference type="SAM" id="MobiDB-lite"/>
    </source>
</evidence>
<feature type="compositionally biased region" description="Basic residues" evidence="7">
    <location>
        <begin position="182"/>
        <end position="193"/>
    </location>
</feature>
<evidence type="ECO:0000256" key="4">
    <source>
        <dbReference type="ARBA" id="ARBA00022473"/>
    </source>
</evidence>
<organism evidence="8 9">
    <name type="scientific">Tachysurus vachellii</name>
    <name type="common">Darkbarbel catfish</name>
    <name type="synonym">Pelteobagrus vachellii</name>
    <dbReference type="NCBI Taxonomy" id="175792"/>
    <lineage>
        <taxon>Eukaryota</taxon>
        <taxon>Metazoa</taxon>
        <taxon>Chordata</taxon>
        <taxon>Craniata</taxon>
        <taxon>Vertebrata</taxon>
        <taxon>Euteleostomi</taxon>
        <taxon>Actinopterygii</taxon>
        <taxon>Neopterygii</taxon>
        <taxon>Teleostei</taxon>
        <taxon>Ostariophysi</taxon>
        <taxon>Siluriformes</taxon>
        <taxon>Bagridae</taxon>
        <taxon>Tachysurus</taxon>
    </lineage>
</organism>
<feature type="compositionally biased region" description="Basic and acidic residues" evidence="7">
    <location>
        <begin position="95"/>
        <end position="104"/>
    </location>
</feature>
<feature type="compositionally biased region" description="Basic and acidic residues" evidence="7">
    <location>
        <begin position="160"/>
        <end position="181"/>
    </location>
</feature>
<comment type="subcellular location">
    <subcellularLocation>
        <location evidence="1">Nucleus envelope</location>
    </subcellularLocation>
</comment>
<feature type="region of interest" description="Disordered" evidence="7">
    <location>
        <begin position="1"/>
        <end position="61"/>
    </location>
</feature>
<dbReference type="GO" id="GO:0030178">
    <property type="term" value="P:negative regulation of Wnt signaling pathway"/>
    <property type="evidence" value="ECO:0007669"/>
    <property type="project" value="TreeGrafter"/>
</dbReference>
<dbReference type="GO" id="GO:0005635">
    <property type="term" value="C:nuclear envelope"/>
    <property type="evidence" value="ECO:0007669"/>
    <property type="project" value="UniProtKB-SubCell"/>
</dbReference>
<dbReference type="PANTHER" id="PTHR14482:SF0">
    <property type="entry name" value="PROTEIN CUSTOS"/>
    <property type="match status" value="1"/>
</dbReference>
<comment type="caution">
    <text evidence="8">The sequence shown here is derived from an EMBL/GenBank/DDBJ whole genome shotgun (WGS) entry which is preliminary data.</text>
</comment>
<accession>A0AA88MLX5</accession>
<name>A0AA88MLX5_TACVA</name>
<evidence type="ECO:0000313" key="8">
    <source>
        <dbReference type="EMBL" id="KAK2840568.1"/>
    </source>
</evidence>
<dbReference type="GO" id="GO:0060061">
    <property type="term" value="P:Spemann organizer formation"/>
    <property type="evidence" value="ECO:0007669"/>
    <property type="project" value="TreeGrafter"/>
</dbReference>
<dbReference type="AlphaFoldDB" id="A0AA88MLX5"/>
<proteinExistence type="inferred from homology"/>
<gene>
    <name evidence="8" type="ORF">Q7C36_012147</name>
</gene>
<dbReference type="Pfam" id="PF23999">
    <property type="entry name" value="CUSTOS"/>
    <property type="match status" value="1"/>
</dbReference>
<evidence type="ECO:0000256" key="2">
    <source>
        <dbReference type="ARBA" id="ARBA00008632"/>
    </source>
</evidence>
<protein>
    <recommendedName>
        <fullName evidence="3">Protein CUSTOS</fullName>
    </recommendedName>
</protein>
<keyword evidence="6" id="KW-0539">Nucleus</keyword>
<keyword evidence="5" id="KW-0879">Wnt signaling pathway</keyword>
<keyword evidence="4" id="KW-0217">Developmental protein</keyword>